<keyword evidence="2 6" id="KW-0812">Transmembrane</keyword>
<dbReference type="FunCoup" id="A0A152A989">
    <property type="interactions" value="46"/>
</dbReference>
<dbReference type="InterPro" id="IPR021013">
    <property type="entry name" value="ATPase_Vma12"/>
</dbReference>
<dbReference type="PANTHER" id="PTHR31394">
    <property type="entry name" value="TRANSMEMBRANE PROTEIN 199"/>
    <property type="match status" value="1"/>
</dbReference>
<dbReference type="AlphaFoldDB" id="A0A152A989"/>
<dbReference type="EMBL" id="LODT01000001">
    <property type="protein sequence ID" value="KYR02789.1"/>
    <property type="molecule type" value="Genomic_DNA"/>
</dbReference>
<organism evidence="7 8">
    <name type="scientific">Tieghemostelium lacteum</name>
    <name type="common">Slime mold</name>
    <name type="synonym">Dictyostelium lacteum</name>
    <dbReference type="NCBI Taxonomy" id="361077"/>
    <lineage>
        <taxon>Eukaryota</taxon>
        <taxon>Amoebozoa</taxon>
        <taxon>Evosea</taxon>
        <taxon>Eumycetozoa</taxon>
        <taxon>Dictyostelia</taxon>
        <taxon>Dictyosteliales</taxon>
        <taxon>Raperosteliaceae</taxon>
        <taxon>Tieghemostelium</taxon>
    </lineage>
</organism>
<sequence>MTNLNFTLTDNIRKYIDLLVNKKQLDKYKSYLSQPSIPYSVLKEISNELHNDNIYLQDIIKGSLIYIPPKPVEPINVEKEAKKQYLLKLHAENEYSKMVSNVNTSKIKDQMELTSYGSQASIVFNMLATFATLVAGGIYLGGKMYGSQLLGLAFGLVCGAFGVGVEVWLFFLKASSTQLEKDKEVVKQGRKDKYEINKRIRNIKKQQEMMITN</sequence>
<evidence type="ECO:0000256" key="3">
    <source>
        <dbReference type="ARBA" id="ARBA00022824"/>
    </source>
</evidence>
<dbReference type="PANTHER" id="PTHR31394:SF1">
    <property type="entry name" value="TRANSMEMBRANE PROTEIN 199"/>
    <property type="match status" value="1"/>
</dbReference>
<evidence type="ECO:0000256" key="2">
    <source>
        <dbReference type="ARBA" id="ARBA00022692"/>
    </source>
</evidence>
<protein>
    <recommendedName>
        <fullName evidence="9">Transmembrane protein</fullName>
    </recommendedName>
</protein>
<dbReference type="GO" id="GO:0005789">
    <property type="term" value="C:endoplasmic reticulum membrane"/>
    <property type="evidence" value="ECO:0007669"/>
    <property type="project" value="UniProtKB-SubCell"/>
</dbReference>
<dbReference type="InParanoid" id="A0A152A989"/>
<proteinExistence type="predicted"/>
<evidence type="ECO:0000313" key="7">
    <source>
        <dbReference type="EMBL" id="KYR02789.1"/>
    </source>
</evidence>
<comment type="caution">
    <text evidence="7">The sequence shown here is derived from an EMBL/GenBank/DDBJ whole genome shotgun (WGS) entry which is preliminary data.</text>
</comment>
<feature type="transmembrane region" description="Helical" evidence="6">
    <location>
        <begin position="148"/>
        <end position="171"/>
    </location>
</feature>
<evidence type="ECO:0008006" key="9">
    <source>
        <dbReference type="Google" id="ProtNLM"/>
    </source>
</evidence>
<feature type="transmembrane region" description="Helical" evidence="6">
    <location>
        <begin position="122"/>
        <end position="142"/>
    </location>
</feature>
<evidence type="ECO:0000313" key="8">
    <source>
        <dbReference type="Proteomes" id="UP000076078"/>
    </source>
</evidence>
<dbReference type="OrthoDB" id="19981at2759"/>
<keyword evidence="8" id="KW-1185">Reference proteome</keyword>
<dbReference type="Proteomes" id="UP000076078">
    <property type="component" value="Unassembled WGS sequence"/>
</dbReference>
<evidence type="ECO:0000256" key="6">
    <source>
        <dbReference type="SAM" id="Phobius"/>
    </source>
</evidence>
<keyword evidence="4 6" id="KW-1133">Transmembrane helix</keyword>
<evidence type="ECO:0000256" key="1">
    <source>
        <dbReference type="ARBA" id="ARBA00004477"/>
    </source>
</evidence>
<keyword evidence="5 6" id="KW-0472">Membrane</keyword>
<name>A0A152A989_TIELA</name>
<dbReference type="Pfam" id="PF11712">
    <property type="entry name" value="Vma12"/>
    <property type="match status" value="1"/>
</dbReference>
<comment type="subcellular location">
    <subcellularLocation>
        <location evidence="1">Endoplasmic reticulum membrane</location>
        <topology evidence="1">Multi-pass membrane protein</topology>
    </subcellularLocation>
</comment>
<dbReference type="OMA" id="EYEYSKM"/>
<accession>A0A152A989</accession>
<dbReference type="GO" id="GO:0070072">
    <property type="term" value="P:vacuolar proton-transporting V-type ATPase complex assembly"/>
    <property type="evidence" value="ECO:0007669"/>
    <property type="project" value="InterPro"/>
</dbReference>
<evidence type="ECO:0000256" key="4">
    <source>
        <dbReference type="ARBA" id="ARBA00022989"/>
    </source>
</evidence>
<evidence type="ECO:0000256" key="5">
    <source>
        <dbReference type="ARBA" id="ARBA00023136"/>
    </source>
</evidence>
<gene>
    <name evidence="7" type="ORF">DLAC_00253</name>
</gene>
<reference evidence="7 8" key="1">
    <citation type="submission" date="2015-12" db="EMBL/GenBank/DDBJ databases">
        <title>Dictyostelia acquired genes for synthesis and detection of signals that induce cell-type specialization by lateral gene transfer from prokaryotes.</title>
        <authorList>
            <person name="Gloeckner G."/>
            <person name="Schaap P."/>
        </authorList>
    </citation>
    <scope>NUCLEOTIDE SEQUENCE [LARGE SCALE GENOMIC DNA]</scope>
    <source>
        <strain evidence="7 8">TK</strain>
    </source>
</reference>
<keyword evidence="3" id="KW-0256">Endoplasmic reticulum</keyword>